<dbReference type="Proteomes" id="UP000789366">
    <property type="component" value="Unassembled WGS sequence"/>
</dbReference>
<protein>
    <submittedName>
        <fullName evidence="1">10153_t:CDS:1</fullName>
    </submittedName>
</protein>
<evidence type="ECO:0000313" key="2">
    <source>
        <dbReference type="Proteomes" id="UP000789366"/>
    </source>
</evidence>
<accession>A0ACA9RGZ6</accession>
<evidence type="ECO:0000313" key="1">
    <source>
        <dbReference type="EMBL" id="CAG8793949.1"/>
    </source>
</evidence>
<gene>
    <name evidence="1" type="ORF">SPELUC_LOCUS17480</name>
</gene>
<name>A0ACA9RGZ6_9GLOM</name>
<keyword evidence="2" id="KW-1185">Reference proteome</keyword>
<comment type="caution">
    <text evidence="1">The sequence shown here is derived from an EMBL/GenBank/DDBJ whole genome shotgun (WGS) entry which is preliminary data.</text>
</comment>
<reference evidence="1" key="1">
    <citation type="submission" date="2021-06" db="EMBL/GenBank/DDBJ databases">
        <authorList>
            <person name="Kallberg Y."/>
            <person name="Tangrot J."/>
            <person name="Rosling A."/>
        </authorList>
    </citation>
    <scope>NUCLEOTIDE SEQUENCE</scope>
    <source>
        <strain evidence="1">28 12/20/2015</strain>
    </source>
</reference>
<organism evidence="1 2">
    <name type="scientific">Cetraspora pellucida</name>
    <dbReference type="NCBI Taxonomy" id="1433469"/>
    <lineage>
        <taxon>Eukaryota</taxon>
        <taxon>Fungi</taxon>
        <taxon>Fungi incertae sedis</taxon>
        <taxon>Mucoromycota</taxon>
        <taxon>Glomeromycotina</taxon>
        <taxon>Glomeromycetes</taxon>
        <taxon>Diversisporales</taxon>
        <taxon>Gigasporaceae</taxon>
        <taxon>Cetraspora</taxon>
    </lineage>
</organism>
<feature type="non-terminal residue" evidence="1">
    <location>
        <position position="1"/>
    </location>
</feature>
<proteinExistence type="predicted"/>
<dbReference type="EMBL" id="CAJVPW010071951">
    <property type="protein sequence ID" value="CAG8793949.1"/>
    <property type="molecule type" value="Genomic_DNA"/>
</dbReference>
<sequence length="39" mass="4235">AVSVAMFDKDIIGIAKTGSGKTAAFIWLMLTHIIDQEEL</sequence>